<dbReference type="SUPFAM" id="SSF46785">
    <property type="entry name" value="Winged helix' DNA-binding domain"/>
    <property type="match status" value="1"/>
</dbReference>
<evidence type="ECO:0000256" key="2">
    <source>
        <dbReference type="ARBA" id="ARBA00023125"/>
    </source>
</evidence>
<keyword evidence="6" id="KW-1185">Reference proteome</keyword>
<dbReference type="PANTHER" id="PTHR42756">
    <property type="entry name" value="TRANSCRIPTIONAL REGULATOR, MARR"/>
    <property type="match status" value="1"/>
</dbReference>
<feature type="domain" description="HTH marR-type" evidence="4">
    <location>
        <begin position="1"/>
        <end position="146"/>
    </location>
</feature>
<proteinExistence type="predicted"/>
<dbReference type="Gene3D" id="1.10.10.10">
    <property type="entry name" value="Winged helix-like DNA-binding domain superfamily/Winged helix DNA-binding domain"/>
    <property type="match status" value="1"/>
</dbReference>
<reference evidence="5 6" key="1">
    <citation type="submission" date="2018-03" db="EMBL/GenBank/DDBJ databases">
        <title>Genomic Encyclopedia of Archaeal and Bacterial Type Strains, Phase II (KMG-II): from individual species to whole genera.</title>
        <authorList>
            <person name="Goeker M."/>
        </authorList>
    </citation>
    <scope>NUCLEOTIDE SEQUENCE [LARGE SCALE GENOMIC DNA]</scope>
    <source>
        <strain evidence="5 6">DSM 43146</strain>
    </source>
</reference>
<dbReference type="InterPro" id="IPR036390">
    <property type="entry name" value="WH_DNA-bd_sf"/>
</dbReference>
<name>A0A2T0JQ21_9ACTN</name>
<dbReference type="GO" id="GO:0003700">
    <property type="term" value="F:DNA-binding transcription factor activity"/>
    <property type="evidence" value="ECO:0007669"/>
    <property type="project" value="InterPro"/>
</dbReference>
<dbReference type="InterPro" id="IPR036388">
    <property type="entry name" value="WH-like_DNA-bd_sf"/>
</dbReference>
<sequence>MNDIHNARTDCPAFPAVLERVFAFAASVQQYMEAGLAAYGLSRARATVVWLVHRGGPQTQRDLARAIGVTARNVTALVDGLEESGFVRRAAHPEDRRALLVQLTEQGSAVTAGLAAEYERHSAYLFAGLPDEQVRQFVTTMDTVMSRLAQVATATSDR</sequence>
<comment type="caution">
    <text evidence="5">The sequence shown here is derived from an EMBL/GenBank/DDBJ whole genome shotgun (WGS) entry which is preliminary data.</text>
</comment>
<evidence type="ECO:0000259" key="4">
    <source>
        <dbReference type="PROSITE" id="PS50995"/>
    </source>
</evidence>
<keyword evidence="3" id="KW-0804">Transcription</keyword>
<dbReference type="PRINTS" id="PR00598">
    <property type="entry name" value="HTHMARR"/>
</dbReference>
<dbReference type="Pfam" id="PF01047">
    <property type="entry name" value="MarR"/>
    <property type="match status" value="1"/>
</dbReference>
<organism evidence="5 6">
    <name type="scientific">Actinoplanes italicus</name>
    <dbReference type="NCBI Taxonomy" id="113567"/>
    <lineage>
        <taxon>Bacteria</taxon>
        <taxon>Bacillati</taxon>
        <taxon>Actinomycetota</taxon>
        <taxon>Actinomycetes</taxon>
        <taxon>Micromonosporales</taxon>
        <taxon>Micromonosporaceae</taxon>
        <taxon>Actinoplanes</taxon>
    </lineage>
</organism>
<dbReference type="SMART" id="SM00347">
    <property type="entry name" value="HTH_MARR"/>
    <property type="match status" value="1"/>
</dbReference>
<dbReference type="AlphaFoldDB" id="A0A2T0JQ21"/>
<evidence type="ECO:0000256" key="3">
    <source>
        <dbReference type="ARBA" id="ARBA00023163"/>
    </source>
</evidence>
<evidence type="ECO:0000313" key="6">
    <source>
        <dbReference type="Proteomes" id="UP000239415"/>
    </source>
</evidence>
<dbReference type="Proteomes" id="UP000239415">
    <property type="component" value="Unassembled WGS sequence"/>
</dbReference>
<dbReference type="PANTHER" id="PTHR42756:SF1">
    <property type="entry name" value="TRANSCRIPTIONAL REPRESSOR OF EMRAB OPERON"/>
    <property type="match status" value="1"/>
</dbReference>
<gene>
    <name evidence="5" type="ORF">CLV67_1358</name>
</gene>
<accession>A0A2T0JQ21</accession>
<evidence type="ECO:0000313" key="5">
    <source>
        <dbReference type="EMBL" id="PRX09732.1"/>
    </source>
</evidence>
<dbReference type="PROSITE" id="PS50995">
    <property type="entry name" value="HTH_MARR_2"/>
    <property type="match status" value="1"/>
</dbReference>
<evidence type="ECO:0000256" key="1">
    <source>
        <dbReference type="ARBA" id="ARBA00023015"/>
    </source>
</evidence>
<dbReference type="InterPro" id="IPR000835">
    <property type="entry name" value="HTH_MarR-typ"/>
</dbReference>
<keyword evidence="2" id="KW-0238">DNA-binding</keyword>
<dbReference type="EMBL" id="PVMZ01000035">
    <property type="protein sequence ID" value="PRX09732.1"/>
    <property type="molecule type" value="Genomic_DNA"/>
</dbReference>
<dbReference type="GO" id="GO:0003677">
    <property type="term" value="F:DNA binding"/>
    <property type="evidence" value="ECO:0007669"/>
    <property type="project" value="UniProtKB-KW"/>
</dbReference>
<protein>
    <submittedName>
        <fullName evidence="5">MarR family transcriptional regulator for hemolysin</fullName>
    </submittedName>
</protein>
<keyword evidence="1" id="KW-0805">Transcription regulation</keyword>